<dbReference type="EMBL" id="CAJJDP010000031">
    <property type="protein sequence ID" value="CAD8155945.1"/>
    <property type="molecule type" value="Genomic_DNA"/>
</dbReference>
<name>A0A8S1TTB5_PAROT</name>
<keyword evidence="3" id="KW-1185">Reference proteome</keyword>
<dbReference type="PROSITE" id="PS50006">
    <property type="entry name" value="FHA_DOMAIN"/>
    <property type="match status" value="1"/>
</dbReference>
<protein>
    <recommendedName>
        <fullName evidence="1">FHA domain-containing protein</fullName>
    </recommendedName>
</protein>
<dbReference type="OrthoDB" id="301612at2759"/>
<organism evidence="2 3">
    <name type="scientific">Paramecium octaurelia</name>
    <dbReference type="NCBI Taxonomy" id="43137"/>
    <lineage>
        <taxon>Eukaryota</taxon>
        <taxon>Sar</taxon>
        <taxon>Alveolata</taxon>
        <taxon>Ciliophora</taxon>
        <taxon>Intramacronucleata</taxon>
        <taxon>Oligohymenophorea</taxon>
        <taxon>Peniculida</taxon>
        <taxon>Parameciidae</taxon>
        <taxon>Paramecium</taxon>
    </lineage>
</organism>
<dbReference type="CDD" id="cd00060">
    <property type="entry name" value="FHA"/>
    <property type="match status" value="1"/>
</dbReference>
<dbReference type="AlphaFoldDB" id="A0A8S1TTB5"/>
<dbReference type="Pfam" id="PF00498">
    <property type="entry name" value="FHA"/>
    <property type="match status" value="1"/>
</dbReference>
<evidence type="ECO:0000313" key="3">
    <source>
        <dbReference type="Proteomes" id="UP000683925"/>
    </source>
</evidence>
<reference evidence="2" key="1">
    <citation type="submission" date="2021-01" db="EMBL/GenBank/DDBJ databases">
        <authorList>
            <consortium name="Genoscope - CEA"/>
            <person name="William W."/>
        </authorList>
    </citation>
    <scope>NUCLEOTIDE SEQUENCE</scope>
</reference>
<sequence>MDQQCRLGVPIDILSDISKESFQKINFRSITDEFTQDVDINNGLVLKESTLAQFNQTMLKDINCSYLQDEVLSLIYPTKFNNQSLLMVVNISNDGIYEKINNQKELLRGEQYWLGLPAGTNKQLIEIQQDEIIINSQSFAIKEGMQIVFVKKNSDNKFDQIQMANPSDCSSRKHAQIKVQNGRVFLHDGFEKQVSKNGVWVLVKHQRFSNQKQYCFKDFRLAIRLKY</sequence>
<proteinExistence type="predicted"/>
<feature type="domain" description="FHA" evidence="1">
    <location>
        <begin position="148"/>
        <end position="201"/>
    </location>
</feature>
<evidence type="ECO:0000313" key="2">
    <source>
        <dbReference type="EMBL" id="CAD8155945.1"/>
    </source>
</evidence>
<gene>
    <name evidence="2" type="ORF">POCTA_138.1.T0310212</name>
</gene>
<evidence type="ECO:0000259" key="1">
    <source>
        <dbReference type="PROSITE" id="PS50006"/>
    </source>
</evidence>
<accession>A0A8S1TTB5</accession>
<dbReference type="Proteomes" id="UP000683925">
    <property type="component" value="Unassembled WGS sequence"/>
</dbReference>
<dbReference type="InterPro" id="IPR000253">
    <property type="entry name" value="FHA_dom"/>
</dbReference>
<comment type="caution">
    <text evidence="2">The sequence shown here is derived from an EMBL/GenBank/DDBJ whole genome shotgun (WGS) entry which is preliminary data.</text>
</comment>
<dbReference type="OMA" id="MLKDINC"/>